<feature type="region of interest" description="Disordered" evidence="2">
    <location>
        <begin position="1"/>
        <end position="27"/>
    </location>
</feature>
<keyword evidence="4" id="KW-1185">Reference proteome</keyword>
<dbReference type="OrthoDB" id="3049831at2759"/>
<feature type="region of interest" description="Disordered" evidence="2">
    <location>
        <begin position="218"/>
        <end position="241"/>
    </location>
</feature>
<dbReference type="InParanoid" id="A0A2H3DGE9"/>
<dbReference type="Proteomes" id="UP000217790">
    <property type="component" value="Unassembled WGS sequence"/>
</dbReference>
<dbReference type="AlphaFoldDB" id="A0A2H3DGE9"/>
<organism evidence="3 4">
    <name type="scientific">Armillaria gallica</name>
    <name type="common">Bulbous honey fungus</name>
    <name type="synonym">Armillaria bulbosa</name>
    <dbReference type="NCBI Taxonomy" id="47427"/>
    <lineage>
        <taxon>Eukaryota</taxon>
        <taxon>Fungi</taxon>
        <taxon>Dikarya</taxon>
        <taxon>Basidiomycota</taxon>
        <taxon>Agaricomycotina</taxon>
        <taxon>Agaricomycetes</taxon>
        <taxon>Agaricomycetidae</taxon>
        <taxon>Agaricales</taxon>
        <taxon>Marasmiineae</taxon>
        <taxon>Physalacriaceae</taxon>
        <taxon>Armillaria</taxon>
    </lineage>
</organism>
<gene>
    <name evidence="3" type="ORF">ARMGADRAFT_1029441</name>
</gene>
<name>A0A2H3DGE9_ARMGA</name>
<feature type="compositionally biased region" description="Pro residues" evidence="2">
    <location>
        <begin position="13"/>
        <end position="25"/>
    </location>
</feature>
<reference evidence="4" key="1">
    <citation type="journal article" date="2017" name="Nat. Ecol. Evol.">
        <title>Genome expansion and lineage-specific genetic innovations in the forest pathogenic fungi Armillaria.</title>
        <authorList>
            <person name="Sipos G."/>
            <person name="Prasanna A.N."/>
            <person name="Walter M.C."/>
            <person name="O'Connor E."/>
            <person name="Balint B."/>
            <person name="Krizsan K."/>
            <person name="Kiss B."/>
            <person name="Hess J."/>
            <person name="Varga T."/>
            <person name="Slot J."/>
            <person name="Riley R."/>
            <person name="Boka B."/>
            <person name="Rigling D."/>
            <person name="Barry K."/>
            <person name="Lee J."/>
            <person name="Mihaltcheva S."/>
            <person name="LaButti K."/>
            <person name="Lipzen A."/>
            <person name="Waldron R."/>
            <person name="Moloney N.M."/>
            <person name="Sperisen C."/>
            <person name="Kredics L."/>
            <person name="Vagvoelgyi C."/>
            <person name="Patrignani A."/>
            <person name="Fitzpatrick D."/>
            <person name="Nagy I."/>
            <person name="Doyle S."/>
            <person name="Anderson J.B."/>
            <person name="Grigoriev I.V."/>
            <person name="Gueldener U."/>
            <person name="Muensterkoetter M."/>
            <person name="Nagy L.G."/>
        </authorList>
    </citation>
    <scope>NUCLEOTIDE SEQUENCE [LARGE SCALE GENOMIC DNA]</scope>
    <source>
        <strain evidence="4">Ar21-2</strain>
    </source>
</reference>
<accession>A0A2H3DGE9</accession>
<feature type="coiled-coil region" evidence="1">
    <location>
        <begin position="162"/>
        <end position="214"/>
    </location>
</feature>
<evidence type="ECO:0000313" key="3">
    <source>
        <dbReference type="EMBL" id="PBK94301.1"/>
    </source>
</evidence>
<evidence type="ECO:0000313" key="4">
    <source>
        <dbReference type="Proteomes" id="UP000217790"/>
    </source>
</evidence>
<protein>
    <submittedName>
        <fullName evidence="3">Uncharacterized protein</fullName>
    </submittedName>
</protein>
<feature type="compositionally biased region" description="Basic and acidic residues" evidence="2">
    <location>
        <begin position="1"/>
        <end position="10"/>
    </location>
</feature>
<evidence type="ECO:0000256" key="2">
    <source>
        <dbReference type="SAM" id="MobiDB-lite"/>
    </source>
</evidence>
<proteinExistence type="predicted"/>
<evidence type="ECO:0000256" key="1">
    <source>
        <dbReference type="SAM" id="Coils"/>
    </source>
</evidence>
<keyword evidence="1" id="KW-0175">Coiled coil</keyword>
<feature type="compositionally biased region" description="Basic and acidic residues" evidence="2">
    <location>
        <begin position="223"/>
        <end position="232"/>
    </location>
</feature>
<dbReference type="EMBL" id="KZ293654">
    <property type="protein sequence ID" value="PBK94301.1"/>
    <property type="molecule type" value="Genomic_DNA"/>
</dbReference>
<sequence>MEIAPTKKEVQLPPIPPEPYLPPPLKTEEQYGDPFKYPCEITKTIHPLLLADGGPASADIKSALDLVHPLLVNYVEELKNNTEADDQVGILLHQTCYALACKTPPHYHKMKEWSIWAPTVQEYNVLGSDEAIGKMEQFDPILCYKNHKAQYLNYKNKWTTHEKEYREALRNHQKALDAHKKARQAKEAAEMEAKQALEEKKSKLLAAAGCAEAQASLNMRNGSAKDKKDPHFKIQTPKSMQ</sequence>